<name>A0A6P8IIY3_ACTTE</name>
<dbReference type="PANTHER" id="PTHR11679">
    <property type="entry name" value="VESICLE PROTEIN SORTING-ASSOCIATED"/>
    <property type="match status" value="1"/>
</dbReference>
<keyword evidence="8" id="KW-1185">Reference proteome</keyword>
<organism evidence="8 9">
    <name type="scientific">Actinia tenebrosa</name>
    <name type="common">Australian red waratah sea anemone</name>
    <dbReference type="NCBI Taxonomy" id="6105"/>
    <lineage>
        <taxon>Eukaryota</taxon>
        <taxon>Metazoa</taxon>
        <taxon>Cnidaria</taxon>
        <taxon>Anthozoa</taxon>
        <taxon>Hexacorallia</taxon>
        <taxon>Actiniaria</taxon>
        <taxon>Actiniidae</taxon>
        <taxon>Actinia</taxon>
    </lineage>
</organism>
<evidence type="ECO:0000256" key="1">
    <source>
        <dbReference type="ARBA" id="ARBA00004184"/>
    </source>
</evidence>
<dbReference type="GO" id="GO:0012505">
    <property type="term" value="C:endomembrane system"/>
    <property type="evidence" value="ECO:0007669"/>
    <property type="project" value="UniProtKB-SubCell"/>
</dbReference>
<feature type="region of interest" description="Disordered" evidence="7">
    <location>
        <begin position="554"/>
        <end position="575"/>
    </location>
</feature>
<evidence type="ECO:0000256" key="6">
    <source>
        <dbReference type="ARBA" id="ARBA00073001"/>
    </source>
</evidence>
<evidence type="ECO:0000256" key="5">
    <source>
        <dbReference type="ARBA" id="ARBA00023136"/>
    </source>
</evidence>
<dbReference type="Pfam" id="PF00995">
    <property type="entry name" value="Sec1"/>
    <property type="match status" value="1"/>
</dbReference>
<evidence type="ECO:0000313" key="9">
    <source>
        <dbReference type="RefSeq" id="XP_031566752.1"/>
    </source>
</evidence>
<dbReference type="InterPro" id="IPR043154">
    <property type="entry name" value="Sec-1-like_dom1"/>
</dbReference>
<dbReference type="InterPro" id="IPR043127">
    <property type="entry name" value="Sec-1-like_dom3a"/>
</dbReference>
<keyword evidence="5" id="KW-0472">Membrane</keyword>
<dbReference type="AlphaFoldDB" id="A0A6P8IIY3"/>
<dbReference type="InParanoid" id="A0A6P8IIY3"/>
<dbReference type="Gene3D" id="3.90.830.10">
    <property type="entry name" value="Syntaxin Binding Protein 1, Chain A, domain 2"/>
    <property type="match status" value="1"/>
</dbReference>
<dbReference type="GO" id="GO:0031410">
    <property type="term" value="C:cytoplasmic vesicle"/>
    <property type="evidence" value="ECO:0007669"/>
    <property type="project" value="UniProtKB-ARBA"/>
</dbReference>
<dbReference type="Gene3D" id="3.40.50.1910">
    <property type="match status" value="1"/>
</dbReference>
<dbReference type="GO" id="GO:0015031">
    <property type="term" value="P:protein transport"/>
    <property type="evidence" value="ECO:0007669"/>
    <property type="project" value="UniProtKB-KW"/>
</dbReference>
<keyword evidence="3" id="KW-0813">Transport</keyword>
<gene>
    <name evidence="9" type="primary">LOC116301774</name>
</gene>
<comment type="subcellular location">
    <subcellularLocation>
        <location evidence="1">Endomembrane system</location>
        <topology evidence="1">Peripheral membrane protein</topology>
    </subcellularLocation>
</comment>
<dbReference type="RefSeq" id="XP_031566752.1">
    <property type="nucleotide sequence ID" value="XM_031710892.1"/>
</dbReference>
<comment type="similarity">
    <text evidence="2">Belongs to the STXBP/unc-18/SEC1 family.</text>
</comment>
<dbReference type="InterPro" id="IPR036045">
    <property type="entry name" value="Sec1-like_sf"/>
</dbReference>
<dbReference type="Proteomes" id="UP000515163">
    <property type="component" value="Unplaced"/>
</dbReference>
<accession>A0A6P8IIY3</accession>
<dbReference type="Gene3D" id="1.25.40.60">
    <property type="match status" value="1"/>
</dbReference>
<dbReference type="PIRSF" id="PIRSF005715">
    <property type="entry name" value="VPS45_Sec1"/>
    <property type="match status" value="1"/>
</dbReference>
<dbReference type="KEGG" id="aten:116301774"/>
<evidence type="ECO:0000256" key="3">
    <source>
        <dbReference type="ARBA" id="ARBA00022448"/>
    </source>
</evidence>
<reference evidence="9" key="1">
    <citation type="submission" date="2025-08" db="UniProtKB">
        <authorList>
            <consortium name="RefSeq"/>
        </authorList>
    </citation>
    <scope>IDENTIFICATION</scope>
    <source>
        <tissue evidence="9">Tentacle</tissue>
    </source>
</reference>
<evidence type="ECO:0000256" key="4">
    <source>
        <dbReference type="ARBA" id="ARBA00022927"/>
    </source>
</evidence>
<evidence type="ECO:0000256" key="2">
    <source>
        <dbReference type="ARBA" id="ARBA00009884"/>
    </source>
</evidence>
<evidence type="ECO:0000313" key="8">
    <source>
        <dbReference type="Proteomes" id="UP000515163"/>
    </source>
</evidence>
<feature type="compositionally biased region" description="Polar residues" evidence="7">
    <location>
        <begin position="566"/>
        <end position="575"/>
    </location>
</feature>
<protein>
    <recommendedName>
        <fullName evidence="6">Vacuolar protein sorting-associated protein 45</fullName>
    </recommendedName>
</protein>
<dbReference type="InterPro" id="IPR001619">
    <property type="entry name" value="Sec1-like"/>
</dbReference>
<dbReference type="FunFam" id="3.40.50.2060:FF:000003">
    <property type="entry name" value="vacuolar protein sorting-associated protein 45 isoform X1"/>
    <property type="match status" value="1"/>
</dbReference>
<dbReference type="InterPro" id="IPR027482">
    <property type="entry name" value="Sec1-like_dom2"/>
</dbReference>
<dbReference type="SUPFAM" id="SSF56815">
    <property type="entry name" value="Sec1/munc18-like (SM) proteins"/>
    <property type="match status" value="1"/>
</dbReference>
<dbReference type="GeneID" id="116301774"/>
<keyword evidence="4" id="KW-0653">Protein transport</keyword>
<dbReference type="GO" id="GO:0016192">
    <property type="term" value="P:vesicle-mediated transport"/>
    <property type="evidence" value="ECO:0007669"/>
    <property type="project" value="InterPro"/>
</dbReference>
<proteinExistence type="inferred from homology"/>
<dbReference type="OrthoDB" id="10266265at2759"/>
<dbReference type="FunCoup" id="A0A6P8IIY3">
    <property type="interactions" value="1937"/>
</dbReference>
<evidence type="ECO:0000256" key="7">
    <source>
        <dbReference type="SAM" id="MobiDB-lite"/>
    </source>
</evidence>
<dbReference type="Gene3D" id="3.40.50.2060">
    <property type="match status" value="1"/>
</dbReference>
<dbReference type="FunFam" id="3.90.830.10:FF:000002">
    <property type="entry name" value="Vacuolar protein sorting-associated protein 45"/>
    <property type="match status" value="1"/>
</dbReference>
<sequence>MNVILAVKQYVSKMVEDAGPGMKVLLMDKETTGIVSMVYSQSEVLQKEVYLFEKIDTQGRETMKHLKAICFIRPTRENIDHLCSELKAPKYGSYYLYFSNFISKPNIRSLAEADDHEVVREVQEYYADYYAVSPHVFSFNIPTSMRGGQWDIDALDRVCQGVLAVLLSLKKCPMIRYQRSSELAQRLADNIRQKINEEAKLFDFRRTDVPPLLLILDRRDDPVSPLLNQWTYQAMVHELLTIKNNRVDLSKSPGVARELQEVVMSAEHDEFYQRNLYLNFGEIGQNIKTLMDDFQHHVKSNQKLESISDMKAFVENYPQFKKMSGTVSKHVTMVSELSRIVGERALLDVSEVEQELACQNDHSSALQNIRRVMANENVTDLDLLRLVLLYALRYEKHSNNDVSGLVSMLTRRGLGEHYKRLVPAIIQYAGRHVRGSDIFGQNQTPLSLTRRILKGLKGVENIYTQHTTLLAEILDNLFKGKLRDAMYPYMGHSQLRDKPQDVIIFMIGGATYEEALAVYNFNKTQPGVKVILGSTTIHNCKSFLDEVVHATGHAAATRPRQPSGPYRSTVSSSFF</sequence>